<dbReference type="HAMAP" id="MF_02120">
    <property type="entry name" value="LysA"/>
    <property type="match status" value="1"/>
</dbReference>
<dbReference type="PANTHER" id="PTHR43727:SF2">
    <property type="entry name" value="GROUP IV DECARBOXYLASE"/>
    <property type="match status" value="1"/>
</dbReference>
<evidence type="ECO:0000256" key="14">
    <source>
        <dbReference type="RuleBase" id="RU003738"/>
    </source>
</evidence>
<accession>A0A0K6IPE0</accession>
<keyword evidence="2 12" id="KW-0028">Amino-acid biosynthesis</keyword>
<feature type="binding site" evidence="12">
    <location>
        <begin position="277"/>
        <end position="280"/>
    </location>
    <ligand>
        <name>pyridoxal 5'-phosphate</name>
        <dbReference type="ChEBI" id="CHEBI:597326"/>
    </ligand>
</feature>
<feature type="domain" description="Orn/DAP/Arg decarboxylase 2 C-terminal" evidence="15">
    <location>
        <begin position="33"/>
        <end position="372"/>
    </location>
</feature>
<dbReference type="EMBL" id="CYHH01000001">
    <property type="protein sequence ID" value="CUB04968.1"/>
    <property type="molecule type" value="Genomic_DNA"/>
</dbReference>
<evidence type="ECO:0000256" key="9">
    <source>
        <dbReference type="ARBA" id="ARBA00060983"/>
    </source>
</evidence>
<evidence type="ECO:0000256" key="3">
    <source>
        <dbReference type="ARBA" id="ARBA00022793"/>
    </source>
</evidence>
<comment type="function">
    <text evidence="12">Specifically catalyzes the decarboxylation of meso-diaminopimelate (meso-DAP) to L-lysine.</text>
</comment>
<evidence type="ECO:0000313" key="17">
    <source>
        <dbReference type="EMBL" id="CUB04968.1"/>
    </source>
</evidence>
<dbReference type="Proteomes" id="UP000182108">
    <property type="component" value="Unassembled WGS sequence"/>
</dbReference>
<evidence type="ECO:0000256" key="8">
    <source>
        <dbReference type="ARBA" id="ARBA00060643"/>
    </source>
</evidence>
<dbReference type="InterPro" id="IPR022653">
    <property type="entry name" value="De-COase2_pyr-phos_BS"/>
</dbReference>
<dbReference type="FunFam" id="2.40.37.10:FF:000003">
    <property type="entry name" value="Diaminopimelate decarboxylase"/>
    <property type="match status" value="1"/>
</dbReference>
<evidence type="ECO:0000256" key="6">
    <source>
        <dbReference type="ARBA" id="ARBA00023239"/>
    </source>
</evidence>
<evidence type="ECO:0000256" key="2">
    <source>
        <dbReference type="ARBA" id="ARBA00022605"/>
    </source>
</evidence>
<dbReference type="PRINTS" id="PR01181">
    <property type="entry name" value="DAPDCRBXLASE"/>
</dbReference>
<dbReference type="InterPro" id="IPR009006">
    <property type="entry name" value="Ala_racemase/Decarboxylase_C"/>
</dbReference>
<dbReference type="Gene3D" id="2.40.37.10">
    <property type="entry name" value="Lyase, Ornithine Decarboxylase, Chain A, domain 1"/>
    <property type="match status" value="1"/>
</dbReference>
<dbReference type="InterPro" id="IPR022644">
    <property type="entry name" value="De-COase2_N"/>
</dbReference>
<dbReference type="EC" id="4.1.1.20" evidence="10 12"/>
<feature type="binding site" evidence="12">
    <location>
        <position position="374"/>
    </location>
    <ligand>
        <name>pyridoxal 5'-phosphate</name>
        <dbReference type="ChEBI" id="CHEBI:597326"/>
    </ligand>
</feature>
<sequence>MNFPMPTLRVTAHGLALEDVPLTTIAATYGTPCYVYSRTAIEEAFERYRTALPPERAEICYAVKANGNLSILRLLAARGAGFDIVSRGELERVLAAGGEAKRVVFSGVAKGAAEIRRALEVGIGVFNVESAAELTRIAHIAREMGRRAPVALRINPDVDPKTHPYISTGLKRNKFGIPVAEALALYRQAKSMPELELVGIACHIGSQLLDPSPLLEAAERVKDAVEQLERNGIALRHIDLGGGLGIRYRDETPPDIPAVLRALAERFADRPERLMFEPGRSLVGNAGLLLTRVEYLKHGEEQDFALVDAGMNDLMRPALYDAWHEIVPVVPRSGPVRRYDVVGPVCESSDFLGRGRELALEAGDLLAVLSAGAYGMAMSSNYNARPRPAEVLVEGATHRLIRAREPLEALWALEQ</sequence>
<evidence type="ECO:0000256" key="4">
    <source>
        <dbReference type="ARBA" id="ARBA00022898"/>
    </source>
</evidence>
<keyword evidence="18" id="KW-1185">Reference proteome</keyword>
<feature type="binding site" evidence="12">
    <location>
        <position position="316"/>
    </location>
    <ligand>
        <name>substrate</name>
    </ligand>
</feature>
<evidence type="ECO:0000256" key="13">
    <source>
        <dbReference type="PIRSR" id="PIRSR600183-50"/>
    </source>
</evidence>
<keyword evidence="4 12" id="KW-0663">Pyridoxal phosphate</keyword>
<evidence type="ECO:0000259" key="16">
    <source>
        <dbReference type="Pfam" id="PF02784"/>
    </source>
</evidence>
<dbReference type="AlphaFoldDB" id="A0A0K6IPE0"/>
<evidence type="ECO:0000259" key="15">
    <source>
        <dbReference type="Pfam" id="PF00278"/>
    </source>
</evidence>
<feature type="modified residue" description="N6-(pyridoxal phosphate)lysine" evidence="12 13">
    <location>
        <position position="64"/>
    </location>
</feature>
<reference evidence="18" key="1">
    <citation type="submission" date="2015-08" db="EMBL/GenBank/DDBJ databases">
        <authorList>
            <person name="Babu N.S."/>
            <person name="Beckwith C.J."/>
            <person name="Beseler K.G."/>
            <person name="Brison A."/>
            <person name="Carone J.V."/>
            <person name="Caskin T.P."/>
            <person name="Diamond M."/>
            <person name="Durham M.E."/>
            <person name="Foxe J.M."/>
            <person name="Go M."/>
            <person name="Henderson B.A."/>
            <person name="Jones I.B."/>
            <person name="McGettigan J.A."/>
            <person name="Micheletti S.J."/>
            <person name="Nasrallah M.E."/>
            <person name="Ortiz D."/>
            <person name="Piller C.R."/>
            <person name="Privatt S.R."/>
            <person name="Schneider S.L."/>
            <person name="Sharp S."/>
            <person name="Smith T.C."/>
            <person name="Stanton J.D."/>
            <person name="Ullery H.E."/>
            <person name="Wilson R.J."/>
            <person name="Serrano M.G."/>
            <person name="Buck G."/>
            <person name="Lee V."/>
            <person name="Wang Y."/>
            <person name="Carvalho R."/>
            <person name="Voegtly L."/>
            <person name="Shi R."/>
            <person name="Duckworth R."/>
            <person name="Johnson A."/>
            <person name="Loviza R."/>
            <person name="Walstead R."/>
            <person name="Shah Z."/>
            <person name="Kiflezghi M."/>
            <person name="Wade K."/>
            <person name="Ball S.L."/>
            <person name="Bradley K.W."/>
            <person name="Asai D.J."/>
            <person name="Bowman C.A."/>
            <person name="Russell D.A."/>
            <person name="Pope W.H."/>
            <person name="Jacobs-Sera D."/>
            <person name="Hendrix R.W."/>
            <person name="Hatfull G.F."/>
        </authorList>
    </citation>
    <scope>NUCLEOTIDE SEQUENCE [LARGE SCALE GENOMIC DNA]</scope>
    <source>
        <strain evidence="18">JCM 19170</strain>
    </source>
</reference>
<feature type="active site" description="Proton donor" evidence="13">
    <location>
        <position position="346"/>
    </location>
</feature>
<feature type="binding site" evidence="12">
    <location>
        <position position="347"/>
    </location>
    <ligand>
        <name>substrate</name>
    </ligand>
</feature>
<dbReference type="SUPFAM" id="SSF50621">
    <property type="entry name" value="Alanine racemase C-terminal domain-like"/>
    <property type="match status" value="1"/>
</dbReference>
<evidence type="ECO:0000256" key="5">
    <source>
        <dbReference type="ARBA" id="ARBA00023154"/>
    </source>
</evidence>
<dbReference type="InterPro" id="IPR029066">
    <property type="entry name" value="PLP-binding_barrel"/>
</dbReference>
<dbReference type="Pfam" id="PF00278">
    <property type="entry name" value="Orn_DAP_Arg_deC"/>
    <property type="match status" value="1"/>
</dbReference>
<dbReference type="InterPro" id="IPR002986">
    <property type="entry name" value="DAP_deCOOHase_LysA"/>
</dbReference>
<dbReference type="GO" id="GO:0030170">
    <property type="term" value="F:pyridoxal phosphate binding"/>
    <property type="evidence" value="ECO:0007669"/>
    <property type="project" value="UniProtKB-UniRule"/>
</dbReference>
<dbReference type="NCBIfam" id="TIGR01048">
    <property type="entry name" value="lysA"/>
    <property type="match status" value="1"/>
</dbReference>
<dbReference type="PROSITE" id="PS00879">
    <property type="entry name" value="ODR_DC_2_2"/>
    <property type="match status" value="1"/>
</dbReference>
<dbReference type="PROSITE" id="PS00878">
    <property type="entry name" value="ODR_DC_2_1"/>
    <property type="match status" value="1"/>
</dbReference>
<feature type="domain" description="Orn/DAP/Arg decarboxylase 2 N-terminal" evidence="16">
    <location>
        <begin position="40"/>
        <end position="283"/>
    </location>
</feature>
<keyword evidence="3 12" id="KW-0210">Decarboxylase</keyword>
<dbReference type="PANTHER" id="PTHR43727">
    <property type="entry name" value="DIAMINOPIMELATE DECARBOXYLASE"/>
    <property type="match status" value="1"/>
</dbReference>
<comment type="catalytic activity">
    <reaction evidence="7 12 14">
        <text>meso-2,6-diaminopimelate + H(+) = L-lysine + CO2</text>
        <dbReference type="Rhea" id="RHEA:15101"/>
        <dbReference type="ChEBI" id="CHEBI:15378"/>
        <dbReference type="ChEBI" id="CHEBI:16526"/>
        <dbReference type="ChEBI" id="CHEBI:32551"/>
        <dbReference type="ChEBI" id="CHEBI:57791"/>
        <dbReference type="EC" id="4.1.1.20"/>
    </reaction>
</comment>
<dbReference type="GO" id="GO:0009089">
    <property type="term" value="P:lysine biosynthetic process via diaminopimelate"/>
    <property type="evidence" value="ECO:0007669"/>
    <property type="project" value="UniProtKB-UniRule"/>
</dbReference>
<proteinExistence type="inferred from homology"/>
<feature type="binding site" evidence="12">
    <location>
        <position position="243"/>
    </location>
    <ligand>
        <name>pyridoxal 5'-phosphate</name>
        <dbReference type="ChEBI" id="CHEBI:597326"/>
    </ligand>
</feature>
<dbReference type="PRINTS" id="PR01179">
    <property type="entry name" value="ODADCRBXLASE"/>
</dbReference>
<keyword evidence="6 12" id="KW-0456">Lyase</keyword>
<dbReference type="OrthoDB" id="5289695at2"/>
<dbReference type="Pfam" id="PF02784">
    <property type="entry name" value="Orn_Arg_deC_N"/>
    <property type="match status" value="1"/>
</dbReference>
<comment type="subunit">
    <text evidence="12">Homodimer.</text>
</comment>
<evidence type="ECO:0000256" key="11">
    <source>
        <dbReference type="ARBA" id="ARBA00074972"/>
    </source>
</evidence>
<evidence type="ECO:0000256" key="12">
    <source>
        <dbReference type="HAMAP-Rule" id="MF_02120"/>
    </source>
</evidence>
<comment type="cofactor">
    <cofactor evidence="1 12 13 14">
        <name>pyridoxal 5'-phosphate</name>
        <dbReference type="ChEBI" id="CHEBI:597326"/>
    </cofactor>
</comment>
<dbReference type="InterPro" id="IPR022657">
    <property type="entry name" value="De-COase2_CS"/>
</dbReference>
<gene>
    <name evidence="12" type="primary">lysA</name>
    <name evidence="17" type="ORF">Ga0061068_101148</name>
</gene>
<dbReference type="CDD" id="cd06828">
    <property type="entry name" value="PLPDE_III_DapDC"/>
    <property type="match status" value="1"/>
</dbReference>
<dbReference type="FunFam" id="3.20.20.10:FF:000003">
    <property type="entry name" value="Diaminopimelate decarboxylase"/>
    <property type="match status" value="1"/>
</dbReference>
<feature type="binding site" evidence="12">
    <location>
        <position position="320"/>
    </location>
    <ligand>
        <name>substrate</name>
    </ligand>
</feature>
<dbReference type="InterPro" id="IPR000183">
    <property type="entry name" value="Orn/DAP/Arg_de-COase"/>
</dbReference>
<name>A0A0K6IPE0_9PROT</name>
<dbReference type="UniPathway" id="UPA00034">
    <property type="reaction ID" value="UER00027"/>
</dbReference>
<keyword evidence="5 12" id="KW-0457">Lysine biosynthesis</keyword>
<comment type="pathway">
    <text evidence="8 12 14">Amino-acid biosynthesis; L-lysine biosynthesis via DAP pathway; L-lysine from DL-2,6-diaminopimelate: step 1/1.</text>
</comment>
<feature type="binding site" evidence="12">
    <location>
        <position position="374"/>
    </location>
    <ligand>
        <name>substrate</name>
    </ligand>
</feature>
<evidence type="ECO:0000256" key="1">
    <source>
        <dbReference type="ARBA" id="ARBA00001933"/>
    </source>
</evidence>
<comment type="similarity">
    <text evidence="9 12">Belongs to the Orn/Lys/Arg decarboxylase class-II family. LysA subfamily.</text>
</comment>
<protein>
    <recommendedName>
        <fullName evidence="11 12">Diaminopimelate decarboxylase</fullName>
        <shortName evidence="12">DAP decarboxylase</shortName>
        <shortName evidence="12">DAPDC</shortName>
        <ecNumber evidence="10 12">4.1.1.20</ecNumber>
    </recommendedName>
</protein>
<dbReference type="GO" id="GO:0008836">
    <property type="term" value="F:diaminopimelate decarboxylase activity"/>
    <property type="evidence" value="ECO:0007669"/>
    <property type="project" value="UniProtKB-UniRule"/>
</dbReference>
<dbReference type="Gene3D" id="3.20.20.10">
    <property type="entry name" value="Alanine racemase"/>
    <property type="match status" value="1"/>
</dbReference>
<evidence type="ECO:0000313" key="18">
    <source>
        <dbReference type="Proteomes" id="UP000182108"/>
    </source>
</evidence>
<evidence type="ECO:0000256" key="7">
    <source>
        <dbReference type="ARBA" id="ARBA00050464"/>
    </source>
</evidence>
<dbReference type="InterPro" id="IPR022643">
    <property type="entry name" value="De-COase2_C"/>
</dbReference>
<evidence type="ECO:0000256" key="10">
    <source>
        <dbReference type="ARBA" id="ARBA00066427"/>
    </source>
</evidence>
<organism evidence="17 18">
    <name type="scientific">Tepidiphilus thermophilus</name>
    <dbReference type="NCBI Taxonomy" id="876478"/>
    <lineage>
        <taxon>Bacteria</taxon>
        <taxon>Pseudomonadati</taxon>
        <taxon>Pseudomonadota</taxon>
        <taxon>Hydrogenophilia</taxon>
        <taxon>Hydrogenophilales</taxon>
        <taxon>Hydrogenophilaceae</taxon>
        <taxon>Tepidiphilus</taxon>
    </lineage>
</organism>
<feature type="binding site" evidence="12">
    <location>
        <position position="280"/>
    </location>
    <ligand>
        <name>substrate</name>
    </ligand>
</feature>
<dbReference type="SUPFAM" id="SSF51419">
    <property type="entry name" value="PLP-binding barrel"/>
    <property type="match status" value="1"/>
</dbReference>